<name>A0A0M1MZP3_9MOLU</name>
<dbReference type="STRING" id="479893.CPX_001679"/>
<reference evidence="2" key="1">
    <citation type="submission" date="2015-05" db="EMBL/GenBank/DDBJ databases">
        <title>Draft genome sequence of 'Candidatus Phytoplasma Pruni' strain CX, a plant pathogenic bacterium.</title>
        <authorList>
            <person name="Lee I.-M."/>
            <person name="Bottner-Parker K.D."/>
            <person name="Shao J."/>
            <person name="Gundersen-Rindal D.E."/>
            <person name="Zhao Y."/>
            <person name="Davis R.E."/>
        </authorList>
    </citation>
    <scope>NUCLEOTIDE SEQUENCE [LARGE SCALE GENOMIC DNA]</scope>
    <source>
        <strain evidence="2">CX</strain>
    </source>
</reference>
<dbReference type="AlphaFoldDB" id="A0A0M1MZP3"/>
<evidence type="ECO:0000313" key="2">
    <source>
        <dbReference type="Proteomes" id="UP000037386"/>
    </source>
</evidence>
<organism evidence="1 2">
    <name type="scientific">Candidatus Phytoplasma pruni</name>
    <dbReference type="NCBI Taxonomy" id="479893"/>
    <lineage>
        <taxon>Bacteria</taxon>
        <taxon>Bacillati</taxon>
        <taxon>Mycoplasmatota</taxon>
        <taxon>Mollicutes</taxon>
        <taxon>Acholeplasmatales</taxon>
        <taxon>Acholeplasmataceae</taxon>
        <taxon>Candidatus Phytoplasma</taxon>
        <taxon>16SrIII (X-disease group)</taxon>
    </lineage>
</organism>
<proteinExistence type="predicted"/>
<comment type="caution">
    <text evidence="1">The sequence shown here is derived from an EMBL/GenBank/DDBJ whole genome shotgun (WGS) entry which is preliminary data.</text>
</comment>
<sequence>MLYIIYQIAIKQHIQQKIDINFDAEVTHKSSYNSNKYSKHKINSLIENLADNIKAVYFDGGEREPSFGNGQFKSEQLKKMGNRSTKIYIFKSLSPNRYEIVLDTFEGDVAFRRRMTDYIQKNINTNYPAQFNVGPHKKLKHFIKSLLSGVKGVYFAEGTRPQQKTITL</sequence>
<protein>
    <submittedName>
        <fullName evidence="1">Uncharacterized protein</fullName>
    </submittedName>
</protein>
<dbReference type="Proteomes" id="UP000037386">
    <property type="component" value="Unassembled WGS sequence"/>
</dbReference>
<gene>
    <name evidence="1" type="ORF">CPX_001679</name>
</gene>
<dbReference type="PATRIC" id="fig|479893.3.peg.489"/>
<dbReference type="EMBL" id="LHCF01000012">
    <property type="protein sequence ID" value="KOR75356.1"/>
    <property type="molecule type" value="Genomic_DNA"/>
</dbReference>
<dbReference type="RefSeq" id="WP_053521528.1">
    <property type="nucleotide sequence ID" value="NZ_LHCF01000012.1"/>
</dbReference>
<evidence type="ECO:0000313" key="1">
    <source>
        <dbReference type="EMBL" id="KOR75356.1"/>
    </source>
</evidence>
<accession>A0A0M1MZP3</accession>